<feature type="signal peptide" evidence="1">
    <location>
        <begin position="1"/>
        <end position="22"/>
    </location>
</feature>
<evidence type="ECO:0000313" key="2">
    <source>
        <dbReference type="EMBL" id="CRK75258.1"/>
    </source>
</evidence>
<name>A0A0U1NKP5_9RHOB</name>
<dbReference type="STRING" id="282199.GCA_001049735_01300"/>
<organism evidence="2 3">
    <name type="scientific">Nereida ignava</name>
    <dbReference type="NCBI Taxonomy" id="282199"/>
    <lineage>
        <taxon>Bacteria</taxon>
        <taxon>Pseudomonadati</taxon>
        <taxon>Pseudomonadota</taxon>
        <taxon>Alphaproteobacteria</taxon>
        <taxon>Rhodobacterales</taxon>
        <taxon>Roseobacteraceae</taxon>
        <taxon>Nereida</taxon>
    </lineage>
</organism>
<gene>
    <name evidence="2" type="ORF">NIG5292_01301</name>
</gene>
<keyword evidence="1" id="KW-0732">Signal</keyword>
<sequence length="84" mass="9422">MFYRFFVTLALIVLPTVGTPQAVDPIVVATVTRAPFSLVEGGKETGFSLDLWVKWLRALAVKRKSSDLSSLRICWTQLRQGVRI</sequence>
<keyword evidence="3" id="KW-1185">Reference proteome</keyword>
<accession>A0A0U1NKP5</accession>
<dbReference type="EMBL" id="CVQV01000005">
    <property type="protein sequence ID" value="CRK75258.1"/>
    <property type="molecule type" value="Genomic_DNA"/>
</dbReference>
<feature type="chain" id="PRO_5006712227" evidence="1">
    <location>
        <begin position="23"/>
        <end position="84"/>
    </location>
</feature>
<reference evidence="2 3" key="1">
    <citation type="submission" date="2015-04" db="EMBL/GenBank/DDBJ databases">
        <authorList>
            <person name="Syromyatnikov M.Y."/>
            <person name="Popov V.N."/>
        </authorList>
    </citation>
    <scope>NUCLEOTIDE SEQUENCE [LARGE SCALE GENOMIC DNA]</scope>
    <source>
        <strain evidence="2 3">CECT 5292</strain>
    </source>
</reference>
<proteinExistence type="predicted"/>
<dbReference type="Proteomes" id="UP000048949">
    <property type="component" value="Unassembled WGS sequence"/>
</dbReference>
<dbReference type="AlphaFoldDB" id="A0A0U1NKP5"/>
<evidence type="ECO:0000256" key="1">
    <source>
        <dbReference type="SAM" id="SignalP"/>
    </source>
</evidence>
<evidence type="ECO:0000313" key="3">
    <source>
        <dbReference type="Proteomes" id="UP000048949"/>
    </source>
</evidence>
<protein>
    <submittedName>
        <fullName evidence="2">Uncharacterized protein</fullName>
    </submittedName>
</protein>